<dbReference type="EMBL" id="ML991776">
    <property type="protein sequence ID" value="KAF2238383.1"/>
    <property type="molecule type" value="Genomic_DNA"/>
</dbReference>
<dbReference type="AlphaFoldDB" id="A0A6A6HLG8"/>
<protein>
    <submittedName>
        <fullName evidence="2">Uncharacterized protein</fullName>
    </submittedName>
</protein>
<dbReference type="Proteomes" id="UP000800092">
    <property type="component" value="Unassembled WGS sequence"/>
</dbReference>
<accession>A0A6A6HLG8</accession>
<keyword evidence="1" id="KW-0732">Signal</keyword>
<reference evidence="2" key="1">
    <citation type="journal article" date="2020" name="Stud. Mycol.">
        <title>101 Dothideomycetes genomes: a test case for predicting lifestyles and emergence of pathogens.</title>
        <authorList>
            <person name="Haridas S."/>
            <person name="Albert R."/>
            <person name="Binder M."/>
            <person name="Bloem J."/>
            <person name="Labutti K."/>
            <person name="Salamov A."/>
            <person name="Andreopoulos B."/>
            <person name="Baker S."/>
            <person name="Barry K."/>
            <person name="Bills G."/>
            <person name="Bluhm B."/>
            <person name="Cannon C."/>
            <person name="Castanera R."/>
            <person name="Culley D."/>
            <person name="Daum C."/>
            <person name="Ezra D."/>
            <person name="Gonzalez J."/>
            <person name="Henrissat B."/>
            <person name="Kuo A."/>
            <person name="Liang C."/>
            <person name="Lipzen A."/>
            <person name="Lutzoni F."/>
            <person name="Magnuson J."/>
            <person name="Mondo S."/>
            <person name="Nolan M."/>
            <person name="Ohm R."/>
            <person name="Pangilinan J."/>
            <person name="Park H.-J."/>
            <person name="Ramirez L."/>
            <person name="Alfaro M."/>
            <person name="Sun H."/>
            <person name="Tritt A."/>
            <person name="Yoshinaga Y."/>
            <person name="Zwiers L.-H."/>
            <person name="Turgeon B."/>
            <person name="Goodwin S."/>
            <person name="Spatafora J."/>
            <person name="Crous P."/>
            <person name="Grigoriev I."/>
        </authorList>
    </citation>
    <scope>NUCLEOTIDE SEQUENCE</scope>
    <source>
        <strain evidence="2">Tuck. ex Michener</strain>
    </source>
</reference>
<keyword evidence="3" id="KW-1185">Reference proteome</keyword>
<feature type="chain" id="PRO_5025682687" evidence="1">
    <location>
        <begin position="27"/>
        <end position="379"/>
    </location>
</feature>
<gene>
    <name evidence="2" type="ORF">EV356DRAFT_564085</name>
</gene>
<name>A0A6A6HLG8_VIRVR</name>
<evidence type="ECO:0000256" key="1">
    <source>
        <dbReference type="SAM" id="SignalP"/>
    </source>
</evidence>
<evidence type="ECO:0000313" key="3">
    <source>
        <dbReference type="Proteomes" id="UP000800092"/>
    </source>
</evidence>
<organism evidence="2 3">
    <name type="scientific">Viridothelium virens</name>
    <name type="common">Speckled blister lichen</name>
    <name type="synonym">Trypethelium virens</name>
    <dbReference type="NCBI Taxonomy" id="1048519"/>
    <lineage>
        <taxon>Eukaryota</taxon>
        <taxon>Fungi</taxon>
        <taxon>Dikarya</taxon>
        <taxon>Ascomycota</taxon>
        <taxon>Pezizomycotina</taxon>
        <taxon>Dothideomycetes</taxon>
        <taxon>Dothideomycetes incertae sedis</taxon>
        <taxon>Trypetheliales</taxon>
        <taxon>Trypetheliaceae</taxon>
        <taxon>Viridothelium</taxon>
    </lineage>
</organism>
<evidence type="ECO:0000313" key="2">
    <source>
        <dbReference type="EMBL" id="KAF2238383.1"/>
    </source>
</evidence>
<sequence length="379" mass="40965">MSRKRRGVCSLILVLYLFSTFQPNAANGTDLIRGKNVGKRATFLRLRSRSAAVPMRFVRRTGDAVDEGCKARVSPAERGSVSRSPTRGRQKLGTIVGNANLSGGDASPLGLLSDVSVVSRRTGHSSTPASGQDDSVAVFEPELPAAKSKRHPFGSGVYVKMRRRPNCSEPRPALVPKRSLLASLYRLGRTFYSSKPPALAPVPKGGHRLLADSDEAVTRTAPGLGITGWLTIGVMDGLDNQDMLAVSSFSAIYDPGVVLGRWRCLPCANTHLPAAASLVCSACESLFFAKATMLRSNVVELAKASTPYQYQSVAAIDRRETHAMMPCLRARNRSKHNSGFRQGIRLAISDHLHMSIIPQRPASNSHQCLVYDIGKEVSD</sequence>
<feature type="signal peptide" evidence="1">
    <location>
        <begin position="1"/>
        <end position="26"/>
    </location>
</feature>
<proteinExistence type="predicted"/>